<keyword evidence="1" id="KW-1133">Transmembrane helix</keyword>
<gene>
    <name evidence="2" type="ORF">JQV55_05065</name>
</gene>
<organism evidence="2 3">
    <name type="scientific">Sulfitobacter geojensis</name>
    <dbReference type="NCBI Taxonomy" id="1342299"/>
    <lineage>
        <taxon>Bacteria</taxon>
        <taxon>Pseudomonadati</taxon>
        <taxon>Pseudomonadota</taxon>
        <taxon>Alphaproteobacteria</taxon>
        <taxon>Rhodobacterales</taxon>
        <taxon>Roseobacteraceae</taxon>
        <taxon>Sulfitobacter</taxon>
    </lineage>
</organism>
<keyword evidence="1" id="KW-0472">Membrane</keyword>
<sequence length="164" mass="17449">MTASAEFINTQPDAIEPVRMAGGGRMIVRGAQRLLGVSMTLAALGLWLAPGASWESDVMLFKLILSLTAVIAGLGLMGASTAPRAPEIQIDTIRREVRLVRRQRGGADQVLQSCGFAKLSRAEQDGNSVFLWDQAGLFLAEVSLTDRKALSSLVAGLRDVGKLA</sequence>
<evidence type="ECO:0000313" key="2">
    <source>
        <dbReference type="EMBL" id="MBM1712925.1"/>
    </source>
</evidence>
<name>A0AAE2VWS7_9RHOB</name>
<dbReference type="EMBL" id="JAFBRM010000001">
    <property type="protein sequence ID" value="MBM1712925.1"/>
    <property type="molecule type" value="Genomic_DNA"/>
</dbReference>
<reference evidence="2 3" key="1">
    <citation type="submission" date="2021-01" db="EMBL/GenBank/DDBJ databases">
        <title>Diatom-associated Roseobacters Show Island Model of Population Structure.</title>
        <authorList>
            <person name="Qu L."/>
            <person name="Feng X."/>
            <person name="Chen Y."/>
            <person name="Li L."/>
            <person name="Wang X."/>
            <person name="Hu Z."/>
            <person name="Wang H."/>
            <person name="Luo H."/>
        </authorList>
    </citation>
    <scope>NUCLEOTIDE SEQUENCE [LARGE SCALE GENOMIC DNA]</scope>
    <source>
        <strain evidence="2 3">TR60-84</strain>
    </source>
</reference>
<feature type="transmembrane region" description="Helical" evidence="1">
    <location>
        <begin position="34"/>
        <end position="53"/>
    </location>
</feature>
<protein>
    <submittedName>
        <fullName evidence="2">Uncharacterized protein</fullName>
    </submittedName>
</protein>
<keyword evidence="1" id="KW-0812">Transmembrane</keyword>
<keyword evidence="3" id="KW-1185">Reference proteome</keyword>
<dbReference type="AlphaFoldDB" id="A0AAE2VWS7"/>
<evidence type="ECO:0000313" key="3">
    <source>
        <dbReference type="Proteomes" id="UP000732193"/>
    </source>
</evidence>
<feature type="transmembrane region" description="Helical" evidence="1">
    <location>
        <begin position="59"/>
        <end position="79"/>
    </location>
</feature>
<accession>A0AAE2VWS7</accession>
<dbReference type="Proteomes" id="UP000732193">
    <property type="component" value="Unassembled WGS sequence"/>
</dbReference>
<proteinExistence type="predicted"/>
<evidence type="ECO:0000256" key="1">
    <source>
        <dbReference type="SAM" id="Phobius"/>
    </source>
</evidence>
<comment type="caution">
    <text evidence="2">The sequence shown here is derived from an EMBL/GenBank/DDBJ whole genome shotgun (WGS) entry which is preliminary data.</text>
</comment>
<dbReference type="RefSeq" id="WP_082894709.1">
    <property type="nucleotide sequence ID" value="NZ_JAFBRH010000001.1"/>
</dbReference>